<dbReference type="EMBL" id="CP124755">
    <property type="protein sequence ID" value="WGZ90488.1"/>
    <property type="molecule type" value="Genomic_DNA"/>
</dbReference>
<evidence type="ECO:0000256" key="1">
    <source>
        <dbReference type="SAM" id="Phobius"/>
    </source>
</evidence>
<gene>
    <name evidence="2" type="ORF">QJT80_13495</name>
</gene>
<organism evidence="2">
    <name type="scientific">Candidatus Thiocaldithrix dubininis</name>
    <dbReference type="NCBI Taxonomy" id="3080823"/>
    <lineage>
        <taxon>Bacteria</taxon>
        <taxon>Pseudomonadati</taxon>
        <taxon>Pseudomonadota</taxon>
        <taxon>Gammaproteobacteria</taxon>
        <taxon>Thiotrichales</taxon>
        <taxon>Thiotrichaceae</taxon>
        <taxon>Candidatus Thiocaldithrix</taxon>
    </lineage>
</organism>
<keyword evidence="1" id="KW-0812">Transmembrane</keyword>
<evidence type="ECO:0000313" key="2">
    <source>
        <dbReference type="EMBL" id="WGZ90488.1"/>
    </source>
</evidence>
<reference evidence="2" key="1">
    <citation type="journal article" date="2023" name="Int. J. Mol. Sci.">
        <title>Metagenomics Revealed a New Genus 'Candidatus Thiocaldithrix dubininis' gen. nov., sp. nov. and a New Species 'Candidatus Thiothrix putei' sp. nov. in the Family Thiotrichaceae, Some Members of Which Have Traits of Both Na+- and H+-Motive Energetics.</title>
        <authorList>
            <person name="Ravin N.V."/>
            <person name="Muntyan M.S."/>
            <person name="Smolyakov D.D."/>
            <person name="Rudenko T.S."/>
            <person name="Beletsky A.V."/>
            <person name="Mardanov A.V."/>
            <person name="Grabovich M.Y."/>
        </authorList>
    </citation>
    <scope>NUCLEOTIDE SEQUENCE</scope>
    <source>
        <strain evidence="2">GKL-01</strain>
    </source>
</reference>
<feature type="transmembrane region" description="Helical" evidence="1">
    <location>
        <begin position="90"/>
        <end position="110"/>
    </location>
</feature>
<name>A0AA95H7C1_9GAMM</name>
<feature type="transmembrane region" description="Helical" evidence="1">
    <location>
        <begin position="66"/>
        <end position="84"/>
    </location>
</feature>
<reference evidence="2" key="2">
    <citation type="submission" date="2023-04" db="EMBL/GenBank/DDBJ databases">
        <authorList>
            <person name="Beletskiy A.V."/>
            <person name="Mardanov A.V."/>
            <person name="Ravin N.V."/>
        </authorList>
    </citation>
    <scope>NUCLEOTIDE SEQUENCE</scope>
    <source>
        <strain evidence="2">GKL-01</strain>
    </source>
</reference>
<protein>
    <submittedName>
        <fullName evidence="2">Uncharacterized protein</fullName>
    </submittedName>
</protein>
<keyword evidence="1" id="KW-0472">Membrane</keyword>
<accession>A0AA95H7C1</accession>
<dbReference type="AlphaFoldDB" id="A0AA95H7C1"/>
<proteinExistence type="predicted"/>
<sequence>MQSAPKVETAASARRAAKLFSYGNLLAVLIPLPFFILWFGAGILVYAMLRHHPNPRVGYYTQLATYYYYGLAGLLVPVLTFAPGDFFVNWWWALWIICIVILVPLSIRLIRQVNREKWVDTPVPTQGNH</sequence>
<dbReference type="KEGG" id="tdu:QJT80_13495"/>
<feature type="transmembrane region" description="Helical" evidence="1">
    <location>
        <begin position="25"/>
        <end position="46"/>
    </location>
</feature>
<dbReference type="Proteomes" id="UP001300672">
    <property type="component" value="Chromosome"/>
</dbReference>
<keyword evidence="1" id="KW-1133">Transmembrane helix</keyword>